<dbReference type="PROSITE" id="PS01081">
    <property type="entry name" value="HTH_TETR_1"/>
    <property type="match status" value="1"/>
</dbReference>
<name>A0ABW8IAW0_9BACI</name>
<feature type="DNA-binding region" description="H-T-H motif" evidence="3">
    <location>
        <begin position="29"/>
        <end position="48"/>
    </location>
</feature>
<dbReference type="Pfam" id="PF17934">
    <property type="entry name" value="TetR_C_26"/>
    <property type="match status" value="1"/>
</dbReference>
<feature type="domain" description="HTH tetR-type" evidence="4">
    <location>
        <begin position="6"/>
        <end position="66"/>
    </location>
</feature>
<dbReference type="PANTHER" id="PTHR43479">
    <property type="entry name" value="ACREF/ENVCD OPERON REPRESSOR-RELATED"/>
    <property type="match status" value="1"/>
</dbReference>
<comment type="caution">
    <text evidence="5">The sequence shown here is derived from an EMBL/GenBank/DDBJ whole genome shotgun (WGS) entry which is preliminary data.</text>
</comment>
<dbReference type="PROSITE" id="PS50977">
    <property type="entry name" value="HTH_TETR_2"/>
    <property type="match status" value="1"/>
</dbReference>
<proteinExistence type="predicted"/>
<keyword evidence="2 3" id="KW-0238">DNA-binding</keyword>
<dbReference type="InterPro" id="IPR023772">
    <property type="entry name" value="DNA-bd_HTH_TetR-type_CS"/>
</dbReference>
<protein>
    <submittedName>
        <fullName evidence="5">TetR family transcriptional regulator</fullName>
    </submittedName>
</protein>
<gene>
    <name evidence="5" type="ORF">QYG89_11390</name>
</gene>
<evidence type="ECO:0000259" key="4">
    <source>
        <dbReference type="PROSITE" id="PS50977"/>
    </source>
</evidence>
<dbReference type="SUPFAM" id="SSF48498">
    <property type="entry name" value="Tetracyclin repressor-like, C-terminal domain"/>
    <property type="match status" value="1"/>
</dbReference>
<reference evidence="5 6" key="1">
    <citation type="submission" date="2023-07" db="EMBL/GenBank/DDBJ databases">
        <title>Bacillus lucianemedeirus sp. nov, a new species isolated from an immunobiological production facility.</title>
        <authorList>
            <person name="Costa L.V."/>
            <person name="Miranda R.V.S.L."/>
            <person name="Brandao M.L.L."/>
            <person name="Reis C.M.F."/>
            <person name="Frazao A.M."/>
            <person name="Cruz F.V."/>
            <person name="Baio P.V.P."/>
            <person name="Veras J.F.C."/>
            <person name="Ramos J.N."/>
            <person name="Vieira V."/>
        </authorList>
    </citation>
    <scope>NUCLEOTIDE SEQUENCE [LARGE SCALE GENOMIC DNA]</scope>
    <source>
        <strain evidence="5 6">B190/17</strain>
    </source>
</reference>
<accession>A0ABW8IAW0</accession>
<dbReference type="SUPFAM" id="SSF46689">
    <property type="entry name" value="Homeodomain-like"/>
    <property type="match status" value="1"/>
</dbReference>
<dbReference type="Pfam" id="PF00440">
    <property type="entry name" value="TetR_N"/>
    <property type="match status" value="1"/>
</dbReference>
<dbReference type="Proteomes" id="UP001619911">
    <property type="component" value="Unassembled WGS sequence"/>
</dbReference>
<dbReference type="PANTHER" id="PTHR43479:SF8">
    <property type="entry name" value="TRANSCRIPTIONAL REGULATOR, TETR FAMILY"/>
    <property type="match status" value="1"/>
</dbReference>
<evidence type="ECO:0000313" key="6">
    <source>
        <dbReference type="Proteomes" id="UP001619911"/>
    </source>
</evidence>
<evidence type="ECO:0000313" key="5">
    <source>
        <dbReference type="EMBL" id="MFK2826269.1"/>
    </source>
</evidence>
<dbReference type="InterPro" id="IPR050624">
    <property type="entry name" value="HTH-type_Tx_Regulator"/>
</dbReference>
<dbReference type="InterPro" id="IPR036271">
    <property type="entry name" value="Tet_transcr_reg_TetR-rel_C_sf"/>
</dbReference>
<keyword evidence="1" id="KW-0678">Repressor</keyword>
<dbReference type="RefSeq" id="WP_404317378.1">
    <property type="nucleotide sequence ID" value="NZ_JAUIYO010000008.1"/>
</dbReference>
<keyword evidence="6" id="KW-1185">Reference proteome</keyword>
<evidence type="ECO:0000256" key="1">
    <source>
        <dbReference type="ARBA" id="ARBA00022491"/>
    </source>
</evidence>
<evidence type="ECO:0000256" key="2">
    <source>
        <dbReference type="ARBA" id="ARBA00023125"/>
    </source>
</evidence>
<sequence length="193" mass="21967">MREKNDGKYNKILQAAIGVISEKGLDRTSITDIVKQAGVAQGTFYLYFPSKKDLIPAIAEDLLSLTLEKIKNETNQKHGFWEIVQTLIHETFELTKSYKDVIVLCYSGLAIVHSMEKWETIYTPYYSWLEKVLQSAVSKGEIISSLDINWTARLIINVVESAAERFYIAEEEGDVTACKKETFSFLQRALSKN</sequence>
<dbReference type="EMBL" id="JAUIYO010000008">
    <property type="protein sequence ID" value="MFK2826269.1"/>
    <property type="molecule type" value="Genomic_DNA"/>
</dbReference>
<dbReference type="PRINTS" id="PR00455">
    <property type="entry name" value="HTHTETR"/>
</dbReference>
<organism evidence="5 6">
    <name type="scientific">Bacillus lumedeiriae</name>
    <dbReference type="NCBI Taxonomy" id="3058829"/>
    <lineage>
        <taxon>Bacteria</taxon>
        <taxon>Bacillati</taxon>
        <taxon>Bacillota</taxon>
        <taxon>Bacilli</taxon>
        <taxon>Bacillales</taxon>
        <taxon>Bacillaceae</taxon>
        <taxon>Bacillus</taxon>
    </lineage>
</organism>
<dbReference type="InterPro" id="IPR041603">
    <property type="entry name" value="YvdT_C"/>
</dbReference>
<dbReference type="InterPro" id="IPR001647">
    <property type="entry name" value="HTH_TetR"/>
</dbReference>
<dbReference type="InterPro" id="IPR009057">
    <property type="entry name" value="Homeodomain-like_sf"/>
</dbReference>
<dbReference type="Gene3D" id="1.10.357.10">
    <property type="entry name" value="Tetracycline Repressor, domain 2"/>
    <property type="match status" value="1"/>
</dbReference>
<evidence type="ECO:0000256" key="3">
    <source>
        <dbReference type="PROSITE-ProRule" id="PRU00335"/>
    </source>
</evidence>